<dbReference type="EMBL" id="KV011785">
    <property type="protein sequence ID" value="KZV26146.1"/>
    <property type="molecule type" value="Genomic_DNA"/>
</dbReference>
<organism evidence="2 3">
    <name type="scientific">Dorcoceras hygrometricum</name>
    <dbReference type="NCBI Taxonomy" id="472368"/>
    <lineage>
        <taxon>Eukaryota</taxon>
        <taxon>Viridiplantae</taxon>
        <taxon>Streptophyta</taxon>
        <taxon>Embryophyta</taxon>
        <taxon>Tracheophyta</taxon>
        <taxon>Spermatophyta</taxon>
        <taxon>Magnoliopsida</taxon>
        <taxon>eudicotyledons</taxon>
        <taxon>Gunneridae</taxon>
        <taxon>Pentapetalae</taxon>
        <taxon>asterids</taxon>
        <taxon>lamiids</taxon>
        <taxon>Lamiales</taxon>
        <taxon>Gesneriaceae</taxon>
        <taxon>Didymocarpoideae</taxon>
        <taxon>Trichosporeae</taxon>
        <taxon>Loxocarpinae</taxon>
        <taxon>Dorcoceras</taxon>
    </lineage>
</organism>
<dbReference type="AlphaFoldDB" id="A0A2Z7AXN0"/>
<dbReference type="OrthoDB" id="1587497at2759"/>
<proteinExistence type="predicted"/>
<protein>
    <submittedName>
        <fullName evidence="2">Uncharacterized protein</fullName>
    </submittedName>
</protein>
<evidence type="ECO:0000313" key="2">
    <source>
        <dbReference type="EMBL" id="KZV26146.1"/>
    </source>
</evidence>
<keyword evidence="3" id="KW-1185">Reference proteome</keyword>
<name>A0A2Z7AXN0_9LAMI</name>
<feature type="region of interest" description="Disordered" evidence="1">
    <location>
        <begin position="121"/>
        <end position="140"/>
    </location>
</feature>
<gene>
    <name evidence="2" type="ORF">F511_06313</name>
</gene>
<dbReference type="Proteomes" id="UP000250235">
    <property type="component" value="Unassembled WGS sequence"/>
</dbReference>
<accession>A0A2Z7AXN0</accession>
<evidence type="ECO:0000256" key="1">
    <source>
        <dbReference type="SAM" id="MobiDB-lite"/>
    </source>
</evidence>
<reference evidence="2 3" key="1">
    <citation type="journal article" date="2015" name="Proc. Natl. Acad. Sci. U.S.A.">
        <title>The resurrection genome of Boea hygrometrica: A blueprint for survival of dehydration.</title>
        <authorList>
            <person name="Xiao L."/>
            <person name="Yang G."/>
            <person name="Zhang L."/>
            <person name="Yang X."/>
            <person name="Zhao S."/>
            <person name="Ji Z."/>
            <person name="Zhou Q."/>
            <person name="Hu M."/>
            <person name="Wang Y."/>
            <person name="Chen M."/>
            <person name="Xu Y."/>
            <person name="Jin H."/>
            <person name="Xiao X."/>
            <person name="Hu G."/>
            <person name="Bao F."/>
            <person name="Hu Y."/>
            <person name="Wan P."/>
            <person name="Li L."/>
            <person name="Deng X."/>
            <person name="Kuang T."/>
            <person name="Xiang C."/>
            <person name="Zhu J.K."/>
            <person name="Oliver M.J."/>
            <person name="He Y."/>
        </authorList>
    </citation>
    <scope>NUCLEOTIDE SEQUENCE [LARGE SCALE GENOMIC DNA]</scope>
    <source>
        <strain evidence="3">cv. XS01</strain>
    </source>
</reference>
<evidence type="ECO:0000313" key="3">
    <source>
        <dbReference type="Proteomes" id="UP000250235"/>
    </source>
</evidence>
<sequence length="165" mass="19041">MQEPGLVPNGELDFADFHSYYLSWYDGEYDKSNPYGEPVLSSQGVYDGSNFEETEDFNSRSTDQDFRGMGNAEIGSDNWFGQFESYFGEAYSDGQYQEQKDGISSSNNDDIEQDFSENQWFGYGDLGFEDNGDDSLYQQGSPEFEYRSSWDDWEETTLYEQIFGD</sequence>